<dbReference type="SUPFAM" id="SSF54523">
    <property type="entry name" value="Pili subunits"/>
    <property type="match status" value="1"/>
</dbReference>
<feature type="domain" description="DUF1559" evidence="1">
    <location>
        <begin position="38"/>
        <end position="326"/>
    </location>
</feature>
<dbReference type="NCBIfam" id="TIGR04294">
    <property type="entry name" value="pre_pil_HX9DG"/>
    <property type="match status" value="1"/>
</dbReference>
<dbReference type="RefSeq" id="WP_146502118.1">
    <property type="nucleotide sequence ID" value="NZ_SJPG01000001.1"/>
</dbReference>
<proteinExistence type="predicted"/>
<dbReference type="PANTHER" id="PTHR30093:SF2">
    <property type="entry name" value="TYPE II SECRETION SYSTEM PROTEIN H"/>
    <property type="match status" value="1"/>
</dbReference>
<dbReference type="InterPro" id="IPR045584">
    <property type="entry name" value="Pilin-like"/>
</dbReference>
<dbReference type="PANTHER" id="PTHR30093">
    <property type="entry name" value="GENERAL SECRETION PATHWAY PROTEIN G"/>
    <property type="match status" value="1"/>
</dbReference>
<evidence type="ECO:0000313" key="3">
    <source>
        <dbReference type="Proteomes" id="UP000316095"/>
    </source>
</evidence>
<evidence type="ECO:0000313" key="2">
    <source>
        <dbReference type="EMBL" id="TWT59942.1"/>
    </source>
</evidence>
<sequence length="346" mass="37205">MSKNFSAFQFRKAFTLIELLVVIAIIAILVALLLPAVQQAREAARRSSCKNNLKQIGLALHNYHDTYRVMPPGYIGDYGHYSNSGGTPLVHPKGANNNVGQWTWTAMIAPMIEQSAAFDALNVSGRSGAAALNNWANTQAVFQTPVASLRCPSDTGPDTAGGLRRPSTAGGTRRNVAVVNYVGVNRGANSHNVRARKNQSNGIFYVDSKVRFRDITDGTSNTLIVGERAWRYKVTNPSTGGLDNVDSRASNLWITRSSNDPNNECGGCGYSDALGVTGIGVNGKDLYNASFVLQQGRARGKFSSFHDGGAQFVLSDGSVRFLSENLSTTTYSRLGNKSDGNLIGEF</sequence>
<gene>
    <name evidence="2" type="ORF">Pan54_06530</name>
</gene>
<dbReference type="OrthoDB" id="210622at2"/>
<dbReference type="InterPro" id="IPR011453">
    <property type="entry name" value="DUF1559"/>
</dbReference>
<dbReference type="Gene3D" id="3.30.700.10">
    <property type="entry name" value="Glycoprotein, Type 4 Pilin"/>
    <property type="match status" value="1"/>
</dbReference>
<dbReference type="NCBIfam" id="TIGR02532">
    <property type="entry name" value="IV_pilin_GFxxxE"/>
    <property type="match status" value="1"/>
</dbReference>
<dbReference type="Proteomes" id="UP000316095">
    <property type="component" value="Unassembled WGS sequence"/>
</dbReference>
<name>A0A5C5XDE9_9PLAN</name>
<reference evidence="2 3" key="1">
    <citation type="submission" date="2019-02" db="EMBL/GenBank/DDBJ databases">
        <title>Deep-cultivation of Planctomycetes and their phenomic and genomic characterization uncovers novel biology.</title>
        <authorList>
            <person name="Wiegand S."/>
            <person name="Jogler M."/>
            <person name="Boedeker C."/>
            <person name="Pinto D."/>
            <person name="Vollmers J."/>
            <person name="Rivas-Marin E."/>
            <person name="Kohn T."/>
            <person name="Peeters S.H."/>
            <person name="Heuer A."/>
            <person name="Rast P."/>
            <person name="Oberbeckmann S."/>
            <person name="Bunk B."/>
            <person name="Jeske O."/>
            <person name="Meyerdierks A."/>
            <person name="Storesund J.E."/>
            <person name="Kallscheuer N."/>
            <person name="Luecker S."/>
            <person name="Lage O.M."/>
            <person name="Pohl T."/>
            <person name="Merkel B.J."/>
            <person name="Hornburger P."/>
            <person name="Mueller R.-W."/>
            <person name="Bruemmer F."/>
            <person name="Labrenz M."/>
            <person name="Spormann A.M."/>
            <person name="Op Den Camp H."/>
            <person name="Overmann J."/>
            <person name="Amann R."/>
            <person name="Jetten M.S.M."/>
            <person name="Mascher T."/>
            <person name="Medema M.H."/>
            <person name="Devos D.P."/>
            <person name="Kaster A.-K."/>
            <person name="Ovreas L."/>
            <person name="Rohde M."/>
            <person name="Galperin M.Y."/>
            <person name="Jogler C."/>
        </authorList>
    </citation>
    <scope>NUCLEOTIDE SEQUENCE [LARGE SCALE GENOMIC DNA]</scope>
    <source>
        <strain evidence="2 3">Pan54</strain>
    </source>
</reference>
<dbReference type="EMBL" id="SJPG01000001">
    <property type="protein sequence ID" value="TWT59942.1"/>
    <property type="molecule type" value="Genomic_DNA"/>
</dbReference>
<dbReference type="InterPro" id="IPR027558">
    <property type="entry name" value="Pre_pil_HX9DG_C"/>
</dbReference>
<accession>A0A5C5XDE9</accession>
<dbReference type="Pfam" id="PF07596">
    <property type="entry name" value="SBP_bac_10"/>
    <property type="match status" value="1"/>
</dbReference>
<dbReference type="AlphaFoldDB" id="A0A5C5XDE9"/>
<protein>
    <submittedName>
        <fullName evidence="2">Putative major pilin subunit</fullName>
    </submittedName>
</protein>
<evidence type="ECO:0000259" key="1">
    <source>
        <dbReference type="Pfam" id="PF07596"/>
    </source>
</evidence>
<comment type="caution">
    <text evidence="2">The sequence shown here is derived from an EMBL/GenBank/DDBJ whole genome shotgun (WGS) entry which is preliminary data.</text>
</comment>
<organism evidence="2 3">
    <name type="scientific">Rubinisphaera italica</name>
    <dbReference type="NCBI Taxonomy" id="2527969"/>
    <lineage>
        <taxon>Bacteria</taxon>
        <taxon>Pseudomonadati</taxon>
        <taxon>Planctomycetota</taxon>
        <taxon>Planctomycetia</taxon>
        <taxon>Planctomycetales</taxon>
        <taxon>Planctomycetaceae</taxon>
        <taxon>Rubinisphaera</taxon>
    </lineage>
</organism>
<dbReference type="Pfam" id="PF07963">
    <property type="entry name" value="N_methyl"/>
    <property type="match status" value="1"/>
</dbReference>
<keyword evidence="3" id="KW-1185">Reference proteome</keyword>
<dbReference type="InterPro" id="IPR012902">
    <property type="entry name" value="N_methyl_site"/>
</dbReference>